<protein>
    <submittedName>
        <fullName evidence="4">4-hydroxybenzoyl-CoA thioesterase family active site</fullName>
    </submittedName>
</protein>
<dbReference type="InterPro" id="IPR029069">
    <property type="entry name" value="HotDog_dom_sf"/>
</dbReference>
<dbReference type="AlphaFoldDB" id="A0A484QCK4"/>
<evidence type="ECO:0000256" key="2">
    <source>
        <dbReference type="ARBA" id="ARBA00022801"/>
    </source>
</evidence>
<accession>A0A484QCK4</accession>
<reference evidence="4" key="1">
    <citation type="submission" date="2019-03" db="EMBL/GenBank/DDBJ databases">
        <authorList>
            <person name="Danneels B."/>
        </authorList>
    </citation>
    <scope>NUCLEOTIDE SEQUENCE</scope>
</reference>
<sequence>MPSCPMPSDPADCDLSYRVNYPDTDAAGVINHGRYIDMAERARHDLLQRTGLSYASLSAEHGTLLVVHRLRATYHASGVLEDTLRLRTRLTMCSPARSSWVTEIHRRDTLLATVQAELAALDPHTKRVRRHPDILLQCLAPYVRVQADRMHA</sequence>
<gene>
    <name evidence="3" type="ORF">ANDO1_2976</name>
    <name evidence="4" type="ORF">ANDO2_2838</name>
</gene>
<dbReference type="PANTHER" id="PTHR31793:SF37">
    <property type="entry name" value="ACYL-COA THIOESTER HYDROLASE YBGC"/>
    <property type="match status" value="1"/>
</dbReference>
<dbReference type="SUPFAM" id="SSF54637">
    <property type="entry name" value="Thioesterase/thiol ester dehydrase-isomerase"/>
    <property type="match status" value="1"/>
</dbReference>
<dbReference type="EMBL" id="CAADHZ010000024">
    <property type="protein sequence ID" value="VFR31608.1"/>
    <property type="molecule type" value="Genomic_DNA"/>
</dbReference>
<dbReference type="InterPro" id="IPR050563">
    <property type="entry name" value="4-hydroxybenzoyl-CoA_TE"/>
</dbReference>
<proteinExistence type="inferred from homology"/>
<evidence type="ECO:0000256" key="1">
    <source>
        <dbReference type="ARBA" id="ARBA00005953"/>
    </source>
</evidence>
<dbReference type="EMBL" id="CAADIB010000016">
    <property type="protein sequence ID" value="VFR36023.1"/>
    <property type="molecule type" value="Genomic_DNA"/>
</dbReference>
<dbReference type="InterPro" id="IPR006684">
    <property type="entry name" value="YbgC/YbaW"/>
</dbReference>
<dbReference type="PIRSF" id="PIRSF003230">
    <property type="entry name" value="YbgC"/>
    <property type="match status" value="1"/>
</dbReference>
<evidence type="ECO:0000313" key="4">
    <source>
        <dbReference type="EMBL" id="VFR36023.1"/>
    </source>
</evidence>
<dbReference type="Pfam" id="PF13279">
    <property type="entry name" value="4HBT_2"/>
    <property type="match status" value="1"/>
</dbReference>
<evidence type="ECO:0000313" key="3">
    <source>
        <dbReference type="EMBL" id="VFR31608.1"/>
    </source>
</evidence>
<dbReference type="Gene3D" id="3.10.129.10">
    <property type="entry name" value="Hotdog Thioesterase"/>
    <property type="match status" value="1"/>
</dbReference>
<dbReference type="CDD" id="cd00586">
    <property type="entry name" value="4HBT"/>
    <property type="match status" value="1"/>
</dbReference>
<dbReference type="GO" id="GO:0047617">
    <property type="term" value="F:fatty acyl-CoA hydrolase activity"/>
    <property type="evidence" value="ECO:0007669"/>
    <property type="project" value="TreeGrafter"/>
</dbReference>
<name>A0A484QCK4_9ZZZZ</name>
<organism evidence="4">
    <name type="scientific">plant metagenome</name>
    <dbReference type="NCBI Taxonomy" id="1297885"/>
    <lineage>
        <taxon>unclassified sequences</taxon>
        <taxon>metagenomes</taxon>
        <taxon>organismal metagenomes</taxon>
    </lineage>
</organism>
<comment type="similarity">
    <text evidence="1">Belongs to the 4-hydroxybenzoyl-CoA thioesterase family.</text>
</comment>
<dbReference type="PANTHER" id="PTHR31793">
    <property type="entry name" value="4-HYDROXYBENZOYL-COA THIOESTERASE FAMILY MEMBER"/>
    <property type="match status" value="1"/>
</dbReference>
<keyword evidence="2" id="KW-0378">Hydrolase</keyword>